<evidence type="ECO:0000313" key="3">
    <source>
        <dbReference type="Proteomes" id="UP000675920"/>
    </source>
</evidence>
<evidence type="ECO:0000256" key="1">
    <source>
        <dbReference type="ARBA" id="ARBA00010832"/>
    </source>
</evidence>
<dbReference type="InterPro" id="IPR038527">
    <property type="entry name" value="HupH_C_sf"/>
</dbReference>
<evidence type="ECO:0000313" key="4">
    <source>
        <dbReference type="RefSeq" id="WP_034410199.1"/>
    </source>
</evidence>
<dbReference type="Gene3D" id="3.30.1370.140">
    <property type="entry name" value="HupH hydrogenase expression protein, C-terminal domain"/>
    <property type="match status" value="2"/>
</dbReference>
<evidence type="ECO:0000259" key="2">
    <source>
        <dbReference type="Pfam" id="PF04809"/>
    </source>
</evidence>
<sequence>MTDAFKPFPIPVRMVGPGSHVEEDTLDYMEMPRGMDTYHAPALPEPEEVAGLDAAHAALRATRVALAGLRADIAAGAPATSTRSIDLTGLDDANRALINQVLGEGEVSARREPAGDRPGLRVQESVFAGIWRVLGDDGSDAIEIGAIPAGLHAAAPLDRAALGRLTAEAAPIYAGQLMNAPHILAEVSDQLMLHRAGRAAHVINMTLLPLNPADRAFVDERTGAGPVTLLSRGYGNCRIGSTDWPNLWRVTYYNSQDAVILDTLEITAMPEAALAAAEDLADSEERLAEVIDWLGSAA</sequence>
<dbReference type="AlphaFoldDB" id="A0A8B6X7E1"/>
<dbReference type="Proteomes" id="UP000675920">
    <property type="component" value="Unplaced"/>
</dbReference>
<accession>A0A8B6X7E1</accession>
<name>A0A8B6X7E1_9BURK</name>
<protein>
    <submittedName>
        <fullName evidence="4">Hydrogenase expression/formation protein</fullName>
    </submittedName>
</protein>
<comment type="similarity">
    <text evidence="1">Belongs to the HupH/HyaF family.</text>
</comment>
<proteinExistence type="inferred from homology"/>
<keyword evidence="3" id="KW-1185">Reference proteome</keyword>
<feature type="domain" description="HupH hydrogenase expression protein C-terminal" evidence="2">
    <location>
        <begin position="177"/>
        <end position="294"/>
    </location>
</feature>
<organism evidence="3 4">
    <name type="scientific">Derxia gummosa DSM 723</name>
    <dbReference type="NCBI Taxonomy" id="1121388"/>
    <lineage>
        <taxon>Bacteria</taxon>
        <taxon>Pseudomonadati</taxon>
        <taxon>Pseudomonadota</taxon>
        <taxon>Betaproteobacteria</taxon>
        <taxon>Burkholderiales</taxon>
        <taxon>Alcaligenaceae</taxon>
        <taxon>Derxia</taxon>
    </lineage>
</organism>
<dbReference type="RefSeq" id="WP_034410199.1">
    <property type="nucleotide sequence ID" value="NZ_AXWS01000004.1"/>
</dbReference>
<reference evidence="4" key="1">
    <citation type="submission" date="2025-08" db="UniProtKB">
        <authorList>
            <consortium name="RefSeq"/>
        </authorList>
    </citation>
    <scope>IDENTIFICATION</scope>
</reference>
<dbReference type="InterPro" id="IPR006894">
    <property type="entry name" value="HupH_Hydgase_express_prot_C"/>
</dbReference>
<dbReference type="Pfam" id="PF04809">
    <property type="entry name" value="HupH_C"/>
    <property type="match status" value="1"/>
</dbReference>